<keyword evidence="2" id="KW-1185">Reference proteome</keyword>
<accession>A0A2P5G176</accession>
<dbReference type="Proteomes" id="UP000237000">
    <property type="component" value="Unassembled WGS sequence"/>
</dbReference>
<dbReference type="AlphaFoldDB" id="A0A2P5G176"/>
<sequence>MQAAESKCSVRSCIKIPTTLGPPPSIGDWGCIPSVEQLELSSQDVCLYTEPVYCINIRPDSYPVFEV</sequence>
<dbReference type="STRING" id="63057.A0A2P5G176"/>
<name>A0A2P5G176_TREOI</name>
<dbReference type="InParanoid" id="A0A2P5G176"/>
<gene>
    <name evidence="1" type="ORF">TorRG33x02_001070</name>
</gene>
<organism evidence="1 2">
    <name type="scientific">Trema orientale</name>
    <name type="common">Charcoal tree</name>
    <name type="synonym">Celtis orientalis</name>
    <dbReference type="NCBI Taxonomy" id="63057"/>
    <lineage>
        <taxon>Eukaryota</taxon>
        <taxon>Viridiplantae</taxon>
        <taxon>Streptophyta</taxon>
        <taxon>Embryophyta</taxon>
        <taxon>Tracheophyta</taxon>
        <taxon>Spermatophyta</taxon>
        <taxon>Magnoliopsida</taxon>
        <taxon>eudicotyledons</taxon>
        <taxon>Gunneridae</taxon>
        <taxon>Pentapetalae</taxon>
        <taxon>rosids</taxon>
        <taxon>fabids</taxon>
        <taxon>Rosales</taxon>
        <taxon>Cannabaceae</taxon>
        <taxon>Trema</taxon>
    </lineage>
</organism>
<dbReference type="EMBL" id="JXTC01000001">
    <property type="protein sequence ID" value="POO03803.1"/>
    <property type="molecule type" value="Genomic_DNA"/>
</dbReference>
<dbReference type="OrthoDB" id="435881at2759"/>
<comment type="caution">
    <text evidence="1">The sequence shown here is derived from an EMBL/GenBank/DDBJ whole genome shotgun (WGS) entry which is preliminary data.</text>
</comment>
<proteinExistence type="predicted"/>
<evidence type="ECO:0000313" key="2">
    <source>
        <dbReference type="Proteomes" id="UP000237000"/>
    </source>
</evidence>
<reference evidence="2" key="1">
    <citation type="submission" date="2016-06" db="EMBL/GenBank/DDBJ databases">
        <title>Parallel loss of symbiosis genes in relatives of nitrogen-fixing non-legume Parasponia.</title>
        <authorList>
            <person name="Van Velzen R."/>
            <person name="Holmer R."/>
            <person name="Bu F."/>
            <person name="Rutten L."/>
            <person name="Van Zeijl A."/>
            <person name="Liu W."/>
            <person name="Santuari L."/>
            <person name="Cao Q."/>
            <person name="Sharma T."/>
            <person name="Shen D."/>
            <person name="Roswanjaya Y."/>
            <person name="Wardhani T."/>
            <person name="Kalhor M.S."/>
            <person name="Jansen J."/>
            <person name="Van den Hoogen J."/>
            <person name="Gungor B."/>
            <person name="Hartog M."/>
            <person name="Hontelez J."/>
            <person name="Verver J."/>
            <person name="Yang W.-C."/>
            <person name="Schijlen E."/>
            <person name="Repin R."/>
            <person name="Schilthuizen M."/>
            <person name="Schranz E."/>
            <person name="Heidstra R."/>
            <person name="Miyata K."/>
            <person name="Fedorova E."/>
            <person name="Kohlen W."/>
            <person name="Bisseling T."/>
            <person name="Smit S."/>
            <person name="Geurts R."/>
        </authorList>
    </citation>
    <scope>NUCLEOTIDE SEQUENCE [LARGE SCALE GENOMIC DNA]</scope>
    <source>
        <strain evidence="2">cv. RG33-2</strain>
    </source>
</reference>
<evidence type="ECO:0000313" key="1">
    <source>
        <dbReference type="EMBL" id="POO03803.1"/>
    </source>
</evidence>
<protein>
    <submittedName>
        <fullName evidence="1">Uncharacterized protein</fullName>
    </submittedName>
</protein>